<gene>
    <name evidence="4" type="ORF">CRYO30217_03139</name>
</gene>
<name>A0A916JRY8_9FLAO</name>
<dbReference type="SUPFAM" id="SSF49464">
    <property type="entry name" value="Carboxypeptidase regulatory domain-like"/>
    <property type="match status" value="1"/>
</dbReference>
<evidence type="ECO:0000313" key="5">
    <source>
        <dbReference type="Proteomes" id="UP000683507"/>
    </source>
</evidence>
<sequence length="796" mass="87948">MKNILTILTTLFIIGTSFSQQTVKGKVVDSESKFPLPGVNVLVISDTTKTYGAATDVNGNFKITDVPLGRQQLKFSFIGYNPNIITIEVNSGKETVANVELEESSMEMEEFKVVASDNKEVANEMAVVSAQQFSVEETNRYAGSRGDPARMASNFAGVQGADDSRNDIVVRGNSPLGVIYRVEGITIPNPNHFSIAGSSGGPVSIINNKSMANSDFFTGAFPAEYGNSTAGVFDLKLRAGNNEKFEFSGQFGFLGTELLAEGPLSKQHRSSFLVMYRYSTLTLFSSLGINIGTSAVPGYQDFAAKFNFPLNNGGNLAIWGLGGKSNIDILISNQKDTSEVDLYGENTKDQYFGTQMYVGGVTYTHPLNKSTYLKSTLTTSLDQQNSFHDTISRNITSEGTFELLGKAQYMAYEFKTLRFSSATSINKKFGKKDVLKFGYVADYADYNFLDSVTTNSALQTYRYRWNSSGSYYSLQPYVSWKHKFSDNLVLTAGLSSFYYSIGDAFSPIEPRLGLKWDATKKGSFSFGLGRHSQAQPTYTYFYLNPGNSQPHNTELGLTYSNHIVAGYTHKFNKNLGGKIETYYQSLSGIPVETDSSSFALTNAGGGFSRLFPDTLQNTGTGYNYGVEVTLQRYFSGNWHAMFTGSLYNSRYVGSDGIERNTSYNGIYAVNFLAGKEFVIKERKTIGIGVKVTSAGGKRYGEVDTTASNLQGEVVFTDNNFNEYQFDNYFRFDLKLTFKANTEKVTHEIGLDLVNLLNTKNILSLSYAPVPGDPSANPIRENYQLGFLPIFYYRIDF</sequence>
<organism evidence="4 5">
    <name type="scientific">Parvicella tangerina</name>
    <dbReference type="NCBI Taxonomy" id="2829795"/>
    <lineage>
        <taxon>Bacteria</taxon>
        <taxon>Pseudomonadati</taxon>
        <taxon>Bacteroidota</taxon>
        <taxon>Flavobacteriia</taxon>
        <taxon>Flavobacteriales</taxon>
        <taxon>Parvicellaceae</taxon>
        <taxon>Parvicella</taxon>
    </lineage>
</organism>
<evidence type="ECO:0000256" key="1">
    <source>
        <dbReference type="ARBA" id="ARBA00004442"/>
    </source>
</evidence>
<evidence type="ECO:0000256" key="3">
    <source>
        <dbReference type="ARBA" id="ARBA00023237"/>
    </source>
</evidence>
<dbReference type="EMBL" id="OU015584">
    <property type="protein sequence ID" value="CAG5086486.1"/>
    <property type="molecule type" value="Genomic_DNA"/>
</dbReference>
<dbReference type="Gene3D" id="2.40.170.20">
    <property type="entry name" value="TonB-dependent receptor, beta-barrel domain"/>
    <property type="match status" value="1"/>
</dbReference>
<dbReference type="InterPro" id="IPR036942">
    <property type="entry name" value="Beta-barrel_TonB_sf"/>
</dbReference>
<accession>A0A916JRY8</accession>
<dbReference type="SUPFAM" id="SSF56935">
    <property type="entry name" value="Porins"/>
    <property type="match status" value="1"/>
</dbReference>
<dbReference type="GO" id="GO:0009279">
    <property type="term" value="C:cell outer membrane"/>
    <property type="evidence" value="ECO:0007669"/>
    <property type="project" value="UniProtKB-SubCell"/>
</dbReference>
<evidence type="ECO:0008006" key="6">
    <source>
        <dbReference type="Google" id="ProtNLM"/>
    </source>
</evidence>
<dbReference type="InterPro" id="IPR008969">
    <property type="entry name" value="CarboxyPept-like_regulatory"/>
</dbReference>
<keyword evidence="2" id="KW-0472">Membrane</keyword>
<comment type="subcellular location">
    <subcellularLocation>
        <location evidence="1">Cell outer membrane</location>
    </subcellularLocation>
</comment>
<dbReference type="Gene3D" id="2.60.40.1120">
    <property type="entry name" value="Carboxypeptidase-like, regulatory domain"/>
    <property type="match status" value="1"/>
</dbReference>
<dbReference type="KEGG" id="ptan:CRYO30217_03139"/>
<protein>
    <recommendedName>
        <fullName evidence="6">TonB-dependent receptor</fullName>
    </recommendedName>
</protein>
<keyword evidence="3" id="KW-0998">Cell outer membrane</keyword>
<evidence type="ECO:0000313" key="4">
    <source>
        <dbReference type="EMBL" id="CAG5086486.1"/>
    </source>
</evidence>
<evidence type="ECO:0000256" key="2">
    <source>
        <dbReference type="ARBA" id="ARBA00023136"/>
    </source>
</evidence>
<keyword evidence="5" id="KW-1185">Reference proteome</keyword>
<dbReference type="Proteomes" id="UP000683507">
    <property type="component" value="Chromosome"/>
</dbReference>
<dbReference type="RefSeq" id="WP_258543328.1">
    <property type="nucleotide sequence ID" value="NZ_OU015584.1"/>
</dbReference>
<dbReference type="Pfam" id="PF13715">
    <property type="entry name" value="CarbopepD_reg_2"/>
    <property type="match status" value="1"/>
</dbReference>
<proteinExistence type="predicted"/>
<reference evidence="4" key="1">
    <citation type="submission" date="2021-04" db="EMBL/GenBank/DDBJ databases">
        <authorList>
            <person name="Rodrigo-Torres L."/>
            <person name="Arahal R. D."/>
            <person name="Lucena T."/>
        </authorList>
    </citation>
    <scope>NUCLEOTIDE SEQUENCE</scope>
    <source>
        <strain evidence="4">AS29M-1</strain>
    </source>
</reference>
<dbReference type="AlphaFoldDB" id="A0A916JRY8"/>